<dbReference type="EMBL" id="BART01025968">
    <property type="protein sequence ID" value="GAG91551.1"/>
    <property type="molecule type" value="Genomic_DNA"/>
</dbReference>
<accession>X1D529</accession>
<organism evidence="1">
    <name type="scientific">marine sediment metagenome</name>
    <dbReference type="NCBI Taxonomy" id="412755"/>
    <lineage>
        <taxon>unclassified sequences</taxon>
        <taxon>metagenomes</taxon>
        <taxon>ecological metagenomes</taxon>
    </lineage>
</organism>
<evidence type="ECO:0000313" key="1">
    <source>
        <dbReference type="EMBL" id="GAG91551.1"/>
    </source>
</evidence>
<dbReference type="AlphaFoldDB" id="X1D529"/>
<reference evidence="1" key="1">
    <citation type="journal article" date="2014" name="Front. Microbiol.">
        <title>High frequency of phylogenetically diverse reductive dehalogenase-homologous genes in deep subseafloor sedimentary metagenomes.</title>
        <authorList>
            <person name="Kawai M."/>
            <person name="Futagami T."/>
            <person name="Toyoda A."/>
            <person name="Takaki Y."/>
            <person name="Nishi S."/>
            <person name="Hori S."/>
            <person name="Arai W."/>
            <person name="Tsubouchi T."/>
            <person name="Morono Y."/>
            <person name="Uchiyama I."/>
            <person name="Ito T."/>
            <person name="Fujiyama A."/>
            <person name="Inagaki F."/>
            <person name="Takami H."/>
        </authorList>
    </citation>
    <scope>NUCLEOTIDE SEQUENCE</scope>
    <source>
        <strain evidence="1">Expedition CK06-06</strain>
    </source>
</reference>
<protein>
    <submittedName>
        <fullName evidence="1">Uncharacterized protein</fullName>
    </submittedName>
</protein>
<gene>
    <name evidence="1" type="ORF">S01H4_46466</name>
</gene>
<proteinExistence type="predicted"/>
<name>X1D529_9ZZZZ</name>
<comment type="caution">
    <text evidence="1">The sequence shown here is derived from an EMBL/GenBank/DDBJ whole genome shotgun (WGS) entry which is preliminary data.</text>
</comment>
<sequence>MDKKKRFPDYEPKITPDTIEDYLRRPSKVYEILGEIGDPDISKLNNILAIFNKYEIKAKKSVGKFEKGNITIGADEDQL</sequence>